<name>A0A7W8BHY2_9ACTN</name>
<sequence length="40" mass="4456">MTQLFDSAVRDVLLSYGGSLISRHKLSRNASKARHISPEN</sequence>
<dbReference type="EMBL" id="JACHJE010000001">
    <property type="protein sequence ID" value="MBB5123682.1"/>
    <property type="molecule type" value="Genomic_DNA"/>
</dbReference>
<protein>
    <submittedName>
        <fullName evidence="1">Uncharacterized protein</fullName>
    </submittedName>
</protein>
<organism evidence="1 2">
    <name type="scientific">Streptomyces griseoloalbus</name>
    <dbReference type="NCBI Taxonomy" id="67303"/>
    <lineage>
        <taxon>Bacteria</taxon>
        <taxon>Bacillati</taxon>
        <taxon>Actinomycetota</taxon>
        <taxon>Actinomycetes</taxon>
        <taxon>Kitasatosporales</taxon>
        <taxon>Streptomycetaceae</taxon>
        <taxon>Streptomyces</taxon>
    </lineage>
</organism>
<evidence type="ECO:0000313" key="2">
    <source>
        <dbReference type="Proteomes" id="UP000568022"/>
    </source>
</evidence>
<proteinExistence type="predicted"/>
<keyword evidence="2" id="KW-1185">Reference proteome</keyword>
<dbReference type="AlphaFoldDB" id="A0A7W8BHY2"/>
<comment type="caution">
    <text evidence="1">The sequence shown here is derived from an EMBL/GenBank/DDBJ whole genome shotgun (WGS) entry which is preliminary data.</text>
</comment>
<gene>
    <name evidence="1" type="ORF">FHS32_000394</name>
</gene>
<accession>A0A7W8BHY2</accession>
<evidence type="ECO:0000313" key="1">
    <source>
        <dbReference type="EMBL" id="MBB5123682.1"/>
    </source>
</evidence>
<dbReference type="Proteomes" id="UP000568022">
    <property type="component" value="Unassembled WGS sequence"/>
</dbReference>
<reference evidence="1 2" key="1">
    <citation type="submission" date="2020-08" db="EMBL/GenBank/DDBJ databases">
        <title>Genomic Encyclopedia of Type Strains, Phase III (KMG-III): the genomes of soil and plant-associated and newly described type strains.</title>
        <authorList>
            <person name="Whitman W."/>
        </authorList>
    </citation>
    <scope>NUCLEOTIDE SEQUENCE [LARGE SCALE GENOMIC DNA]</scope>
    <source>
        <strain evidence="1 2">CECT 3226</strain>
    </source>
</reference>